<dbReference type="PROSITE" id="PS01124">
    <property type="entry name" value="HTH_ARAC_FAMILY_2"/>
    <property type="match status" value="1"/>
</dbReference>
<dbReference type="Pfam" id="PF12833">
    <property type="entry name" value="HTH_18"/>
    <property type="match status" value="1"/>
</dbReference>
<keyword evidence="3" id="KW-0804">Transcription</keyword>
<evidence type="ECO:0000259" key="4">
    <source>
        <dbReference type="PROSITE" id="PS01124"/>
    </source>
</evidence>
<evidence type="ECO:0000313" key="6">
    <source>
        <dbReference type="Proteomes" id="UP001139411"/>
    </source>
</evidence>
<dbReference type="GO" id="GO:0003700">
    <property type="term" value="F:DNA-binding transcription factor activity"/>
    <property type="evidence" value="ECO:0007669"/>
    <property type="project" value="InterPro"/>
</dbReference>
<dbReference type="AlphaFoldDB" id="A0A9X1QGV5"/>
<keyword evidence="2" id="KW-0238">DNA-binding</keyword>
<dbReference type="Gene3D" id="3.30.70.100">
    <property type="match status" value="1"/>
</dbReference>
<dbReference type="Gene3D" id="1.10.10.60">
    <property type="entry name" value="Homeodomain-like"/>
    <property type="match status" value="1"/>
</dbReference>
<keyword evidence="1" id="KW-0805">Transcription regulation</keyword>
<name>A0A9X1QGV5_9BACT</name>
<dbReference type="SMART" id="SM00342">
    <property type="entry name" value="HTH_ARAC"/>
    <property type="match status" value="1"/>
</dbReference>
<dbReference type="InterPro" id="IPR009057">
    <property type="entry name" value="Homeodomain-like_sf"/>
</dbReference>
<protein>
    <submittedName>
        <fullName evidence="5">Helix-turn-helix transcriptional regulator</fullName>
    </submittedName>
</protein>
<feature type="domain" description="HTH araC/xylS-type" evidence="4">
    <location>
        <begin position="78"/>
        <end position="177"/>
    </location>
</feature>
<proteinExistence type="predicted"/>
<dbReference type="GO" id="GO:0043565">
    <property type="term" value="F:sequence-specific DNA binding"/>
    <property type="evidence" value="ECO:0007669"/>
    <property type="project" value="InterPro"/>
</dbReference>
<dbReference type="Proteomes" id="UP001139411">
    <property type="component" value="Unassembled WGS sequence"/>
</dbReference>
<dbReference type="SUPFAM" id="SSF46689">
    <property type="entry name" value="Homeodomain-like"/>
    <property type="match status" value="1"/>
</dbReference>
<gene>
    <name evidence="5" type="ORF">L0661_22810</name>
</gene>
<organism evidence="5 6">
    <name type="scientific">Dyadobacter chenhuakuii</name>
    <dbReference type="NCBI Taxonomy" id="2909339"/>
    <lineage>
        <taxon>Bacteria</taxon>
        <taxon>Pseudomonadati</taxon>
        <taxon>Bacteroidota</taxon>
        <taxon>Cytophagia</taxon>
        <taxon>Cytophagales</taxon>
        <taxon>Spirosomataceae</taxon>
        <taxon>Dyadobacter</taxon>
    </lineage>
</organism>
<dbReference type="RefSeq" id="WP_235179391.1">
    <property type="nucleotide sequence ID" value="NZ_JAKFFV010000016.1"/>
</dbReference>
<sequence length="189" mass="21653">MKLHIKNMVCDRCKRVVREDLENLGIALQSVELGEVQTATDIDNQLFTKVKSTLEASGFELLDDRRLAIVEHIKTLIIEEVQFLKGHKPEQQNFSDYLSEKIGYEYSYLSNLFSSETGQTIEQYIIAQKTEKVKEWLSYNELTLSEMAWRLSYSSPAHLSNQFKKVTGMTPGAFKKSTLGRITLDKVGH</sequence>
<evidence type="ECO:0000256" key="1">
    <source>
        <dbReference type="ARBA" id="ARBA00023015"/>
    </source>
</evidence>
<evidence type="ECO:0000256" key="3">
    <source>
        <dbReference type="ARBA" id="ARBA00023163"/>
    </source>
</evidence>
<dbReference type="EMBL" id="JAKFFV010000016">
    <property type="protein sequence ID" value="MCF2501170.1"/>
    <property type="molecule type" value="Genomic_DNA"/>
</dbReference>
<dbReference type="PANTHER" id="PTHR43280">
    <property type="entry name" value="ARAC-FAMILY TRANSCRIPTIONAL REGULATOR"/>
    <property type="match status" value="1"/>
</dbReference>
<evidence type="ECO:0000256" key="2">
    <source>
        <dbReference type="ARBA" id="ARBA00023125"/>
    </source>
</evidence>
<dbReference type="PANTHER" id="PTHR43280:SF2">
    <property type="entry name" value="HTH-TYPE TRANSCRIPTIONAL REGULATOR EXSA"/>
    <property type="match status" value="1"/>
</dbReference>
<comment type="caution">
    <text evidence="5">The sequence shown here is derived from an EMBL/GenBank/DDBJ whole genome shotgun (WGS) entry which is preliminary data.</text>
</comment>
<accession>A0A9X1QGV5</accession>
<dbReference type="InterPro" id="IPR018060">
    <property type="entry name" value="HTH_AraC"/>
</dbReference>
<evidence type="ECO:0000313" key="5">
    <source>
        <dbReference type="EMBL" id="MCF2501170.1"/>
    </source>
</evidence>
<reference evidence="5" key="1">
    <citation type="submission" date="2022-01" db="EMBL/GenBank/DDBJ databases">
        <title>Novel species in genus Dyadobacter.</title>
        <authorList>
            <person name="Ma C."/>
        </authorList>
    </citation>
    <scope>NUCLEOTIDE SEQUENCE</scope>
    <source>
        <strain evidence="5">CY357</strain>
    </source>
</reference>